<sequence length="266" mass="26924">MSRPTPPSPQWPQSTPGAFPGAPGQTPYPASPAPAAAARNGLGVAALVLGILGFLSSPIPFVFWVGAILGLLALIFGLKGRGRVRRAEATNKGVATTGAVLGALALVLSVVGGVLTYKVATEVVKDISASADSAKALAPRDSAVYEDGLTLTVSAPVAYTPGSAATGHKPGDKAYQVTLVLENARKKAFDTGDIGVKAWVGAKDTPAGKIVDGKSGAVGEGFTGTVGPGRTVTVQVAFDTPPAAKTLTVELDPGLTYGRTRWDLPL</sequence>
<keyword evidence="2" id="KW-0472">Membrane</keyword>
<dbReference type="RefSeq" id="WP_167032354.1">
    <property type="nucleotide sequence ID" value="NZ_CP050177.1"/>
</dbReference>
<feature type="region of interest" description="Disordered" evidence="1">
    <location>
        <begin position="1"/>
        <end position="32"/>
    </location>
</feature>
<evidence type="ECO:0000256" key="2">
    <source>
        <dbReference type="SAM" id="Phobius"/>
    </source>
</evidence>
<dbReference type="KEGG" id="slia:HA039_21110"/>
<feature type="transmembrane region" description="Helical" evidence="2">
    <location>
        <begin position="37"/>
        <end position="55"/>
    </location>
</feature>
<organism evidence="4 5">
    <name type="scientific">Streptomyces liangshanensis</name>
    <dbReference type="NCBI Taxonomy" id="2717324"/>
    <lineage>
        <taxon>Bacteria</taxon>
        <taxon>Bacillati</taxon>
        <taxon>Actinomycetota</taxon>
        <taxon>Actinomycetes</taxon>
        <taxon>Kitasatosporales</taxon>
        <taxon>Streptomycetaceae</taxon>
        <taxon>Streptomyces</taxon>
    </lineage>
</organism>
<dbReference type="Pfam" id="PF13828">
    <property type="entry name" value="DUF4190"/>
    <property type="match status" value="1"/>
</dbReference>
<dbReference type="InterPro" id="IPR025241">
    <property type="entry name" value="DUF4190"/>
</dbReference>
<feature type="transmembrane region" description="Helical" evidence="2">
    <location>
        <begin position="61"/>
        <end position="78"/>
    </location>
</feature>
<reference evidence="4 5" key="1">
    <citation type="submission" date="2020-03" db="EMBL/GenBank/DDBJ databases">
        <title>A novel species.</title>
        <authorList>
            <person name="Gao J."/>
        </authorList>
    </citation>
    <scope>NUCLEOTIDE SEQUENCE [LARGE SCALE GENOMIC DNA]</scope>
    <source>
        <strain evidence="4 5">QMT-12</strain>
    </source>
</reference>
<keyword evidence="5" id="KW-1185">Reference proteome</keyword>
<gene>
    <name evidence="4" type="ORF">HA039_21110</name>
</gene>
<feature type="compositionally biased region" description="Pro residues" evidence="1">
    <location>
        <begin position="1"/>
        <end position="10"/>
    </location>
</feature>
<feature type="transmembrane region" description="Helical" evidence="2">
    <location>
        <begin position="99"/>
        <end position="120"/>
    </location>
</feature>
<feature type="domain" description="DUF4190" evidence="3">
    <location>
        <begin position="42"/>
        <end position="111"/>
    </location>
</feature>
<evidence type="ECO:0000313" key="5">
    <source>
        <dbReference type="Proteomes" id="UP000501179"/>
    </source>
</evidence>
<proteinExistence type="predicted"/>
<evidence type="ECO:0000256" key="1">
    <source>
        <dbReference type="SAM" id="MobiDB-lite"/>
    </source>
</evidence>
<keyword evidence="2" id="KW-0812">Transmembrane</keyword>
<dbReference type="EMBL" id="CP050177">
    <property type="protein sequence ID" value="QIQ04465.1"/>
    <property type="molecule type" value="Genomic_DNA"/>
</dbReference>
<dbReference type="Proteomes" id="UP000501179">
    <property type="component" value="Chromosome"/>
</dbReference>
<dbReference type="AlphaFoldDB" id="A0A6G9H1T2"/>
<protein>
    <submittedName>
        <fullName evidence="4">DUF4190 domain-containing protein</fullName>
    </submittedName>
</protein>
<accession>A0A6G9H1T2</accession>
<evidence type="ECO:0000313" key="4">
    <source>
        <dbReference type="EMBL" id="QIQ04465.1"/>
    </source>
</evidence>
<evidence type="ECO:0000259" key="3">
    <source>
        <dbReference type="Pfam" id="PF13828"/>
    </source>
</evidence>
<keyword evidence="2" id="KW-1133">Transmembrane helix</keyword>
<name>A0A6G9H1T2_9ACTN</name>